<keyword evidence="2" id="KW-0812">Transmembrane</keyword>
<dbReference type="EMBL" id="JANQDX010000005">
    <property type="protein sequence ID" value="KAL0924798.1"/>
    <property type="molecule type" value="Genomic_DNA"/>
</dbReference>
<feature type="region of interest" description="Disordered" evidence="1">
    <location>
        <begin position="96"/>
        <end position="154"/>
    </location>
</feature>
<accession>A0ABD0VJ35</accession>
<gene>
    <name evidence="3" type="ORF">M5K25_005656</name>
</gene>
<feature type="compositionally biased region" description="Low complexity" evidence="1">
    <location>
        <begin position="105"/>
        <end position="116"/>
    </location>
</feature>
<organism evidence="3 4">
    <name type="scientific">Dendrobium thyrsiflorum</name>
    <name type="common">Pinecone-like raceme dendrobium</name>
    <name type="synonym">Orchid</name>
    <dbReference type="NCBI Taxonomy" id="117978"/>
    <lineage>
        <taxon>Eukaryota</taxon>
        <taxon>Viridiplantae</taxon>
        <taxon>Streptophyta</taxon>
        <taxon>Embryophyta</taxon>
        <taxon>Tracheophyta</taxon>
        <taxon>Spermatophyta</taxon>
        <taxon>Magnoliopsida</taxon>
        <taxon>Liliopsida</taxon>
        <taxon>Asparagales</taxon>
        <taxon>Orchidaceae</taxon>
        <taxon>Epidendroideae</taxon>
        <taxon>Malaxideae</taxon>
        <taxon>Dendrobiinae</taxon>
        <taxon>Dendrobium</taxon>
    </lineage>
</organism>
<keyword evidence="4" id="KW-1185">Reference proteome</keyword>
<evidence type="ECO:0000313" key="4">
    <source>
        <dbReference type="Proteomes" id="UP001552299"/>
    </source>
</evidence>
<feature type="region of interest" description="Disordered" evidence="1">
    <location>
        <begin position="247"/>
        <end position="270"/>
    </location>
</feature>
<dbReference type="InterPro" id="IPR045880">
    <property type="entry name" value="ZCF37"/>
</dbReference>
<keyword evidence="2" id="KW-1133">Transmembrane helix</keyword>
<sequence length="270" mass="29877">MLRGVSSFNHVDEDLSNSAPSTPKSSKKKQPSSNSKNPYSSRGLEKFTSVLSDLEARKEKIMAKKGLNGNSGTMVRFMYSNSQDWIPIVVRVREENTTNNSKSNPASPKKTAPALPKLKELSPTPPSPKPQPQPQPKLKELSSPKPKEEAKQEKKVIKKRVSWIEGEGGKRRGEWWKLRPSYFMLVVMLLILVCLVMFGKVFAICCTAVWWYLVPNFNGADESGNTKRRSLSKDYVRKLSDKRLSAAAAGSGGAQELASPRANGSLGKRG</sequence>
<feature type="compositionally biased region" description="Low complexity" evidence="1">
    <location>
        <begin position="31"/>
        <end position="41"/>
    </location>
</feature>
<dbReference type="AlphaFoldDB" id="A0ABD0VJ35"/>
<protein>
    <recommendedName>
        <fullName evidence="5">ZCF37</fullName>
    </recommendedName>
</protein>
<evidence type="ECO:0000313" key="3">
    <source>
        <dbReference type="EMBL" id="KAL0924798.1"/>
    </source>
</evidence>
<dbReference type="PANTHER" id="PTHR35275:SF1">
    <property type="entry name" value="OS07G0585900 PROTEIN"/>
    <property type="match status" value="1"/>
</dbReference>
<keyword evidence="2" id="KW-0472">Membrane</keyword>
<proteinExistence type="predicted"/>
<dbReference type="Proteomes" id="UP001552299">
    <property type="component" value="Unassembled WGS sequence"/>
</dbReference>
<feature type="compositionally biased region" description="Pro residues" evidence="1">
    <location>
        <begin position="123"/>
        <end position="135"/>
    </location>
</feature>
<feature type="compositionally biased region" description="Basic and acidic residues" evidence="1">
    <location>
        <begin position="137"/>
        <end position="154"/>
    </location>
</feature>
<evidence type="ECO:0000256" key="1">
    <source>
        <dbReference type="SAM" id="MobiDB-lite"/>
    </source>
</evidence>
<dbReference type="PANTHER" id="PTHR35275">
    <property type="entry name" value="ZCF37"/>
    <property type="match status" value="1"/>
</dbReference>
<name>A0ABD0VJ35_DENTH</name>
<feature type="transmembrane region" description="Helical" evidence="2">
    <location>
        <begin position="182"/>
        <end position="213"/>
    </location>
</feature>
<evidence type="ECO:0000256" key="2">
    <source>
        <dbReference type="SAM" id="Phobius"/>
    </source>
</evidence>
<evidence type="ECO:0008006" key="5">
    <source>
        <dbReference type="Google" id="ProtNLM"/>
    </source>
</evidence>
<feature type="region of interest" description="Disordered" evidence="1">
    <location>
        <begin position="1"/>
        <end position="46"/>
    </location>
</feature>
<reference evidence="3 4" key="1">
    <citation type="journal article" date="2024" name="Plant Biotechnol. J.">
        <title>Dendrobium thyrsiflorum genome and its molecular insights into genes involved in important horticultural traits.</title>
        <authorList>
            <person name="Chen B."/>
            <person name="Wang J.Y."/>
            <person name="Zheng P.J."/>
            <person name="Li K.L."/>
            <person name="Liang Y.M."/>
            <person name="Chen X.F."/>
            <person name="Zhang C."/>
            <person name="Zhao X."/>
            <person name="He X."/>
            <person name="Zhang G.Q."/>
            <person name="Liu Z.J."/>
            <person name="Xu Q."/>
        </authorList>
    </citation>
    <scope>NUCLEOTIDE SEQUENCE [LARGE SCALE GENOMIC DNA]</scope>
    <source>
        <strain evidence="3">GZMU011</strain>
    </source>
</reference>
<comment type="caution">
    <text evidence="3">The sequence shown here is derived from an EMBL/GenBank/DDBJ whole genome shotgun (WGS) entry which is preliminary data.</text>
</comment>